<evidence type="ECO:0000256" key="4">
    <source>
        <dbReference type="ARBA" id="ARBA00022982"/>
    </source>
</evidence>
<keyword evidence="5 8" id="KW-1133">Transmembrane helix</keyword>
<organism evidence="11 12">
    <name type="scientific">Trichoderma longibrachiatum ATCC 18648</name>
    <dbReference type="NCBI Taxonomy" id="983965"/>
    <lineage>
        <taxon>Eukaryota</taxon>
        <taxon>Fungi</taxon>
        <taxon>Dikarya</taxon>
        <taxon>Ascomycota</taxon>
        <taxon>Pezizomycotina</taxon>
        <taxon>Sordariomycetes</taxon>
        <taxon>Hypocreomycetidae</taxon>
        <taxon>Hypocreales</taxon>
        <taxon>Hypocreaceae</taxon>
        <taxon>Trichoderma</taxon>
    </lineage>
</organism>
<proteinExistence type="predicted"/>
<dbReference type="Pfam" id="PF03188">
    <property type="entry name" value="Cytochrom_B561"/>
    <property type="match status" value="1"/>
</dbReference>
<dbReference type="SMART" id="SM00665">
    <property type="entry name" value="B561"/>
    <property type="match status" value="1"/>
</dbReference>
<sequence length="477" mass="52857">MLLRSLWRAALTAAAALTASTRADDANNPTGQSTFISPDKSLAFAFTVPDNGNTDVYFSLRVSTKRSWGAIGLGSDDMPGALFLILYRSKNNRDNVTFSPRLAYGHYEPKYYPDLKFEVLDGTGVKDGYMTFNAVCNEHCRSWPAGGTSKGYVDVSSPNQKAIYALGPKESFSDDEVDAGLKMHSEYGTFTIDMKRTQGRADLPVLTEDSVAEGTTLNSHSTGKFDWKAAAHAAFMVFSFMLLLPFGAILIRTEKLAKFHKFNQTFALGLVLGGFAFGILASFHYQRSRGFHSLHQVLGFIVILLMFVQLAMGILHHLKWRKTQKPTTFGKIHLWNGRVVMTLGAVNGYIGFGFALDRRYALIVLGIVFFLVMCTLGYIVWAAKRQMPRRQQGPTGFEGLNHSYQQQHPEPWRSTGYTATVTAAPSYPHDPPPGYEAPSAQIGLQNVTPWRGATPGRDSYEDEPLNLGSTQKPREFT</sequence>
<keyword evidence="12" id="KW-1185">Reference proteome</keyword>
<gene>
    <name evidence="11" type="ORF">M440DRAFT_1329450</name>
</gene>
<dbReference type="AlphaFoldDB" id="A0A2T4C9U7"/>
<dbReference type="EMBL" id="KZ679129">
    <property type="protein sequence ID" value="PTB78330.1"/>
    <property type="molecule type" value="Genomic_DNA"/>
</dbReference>
<dbReference type="CDD" id="cd09630">
    <property type="entry name" value="CDH_like_cytochrome"/>
    <property type="match status" value="1"/>
</dbReference>
<dbReference type="Gene3D" id="1.20.120.1770">
    <property type="match status" value="1"/>
</dbReference>
<feature type="transmembrane region" description="Helical" evidence="8">
    <location>
        <begin position="297"/>
        <end position="318"/>
    </location>
</feature>
<dbReference type="Pfam" id="PF16010">
    <property type="entry name" value="CDH-cyt"/>
    <property type="match status" value="1"/>
</dbReference>
<evidence type="ECO:0000313" key="12">
    <source>
        <dbReference type="Proteomes" id="UP000240760"/>
    </source>
</evidence>
<dbReference type="PANTHER" id="PTHR47797:SF1">
    <property type="entry name" value="CYTOCHROME B561 DOMAIN-CONTAINING PROTEIN-RELATED"/>
    <property type="match status" value="1"/>
</dbReference>
<keyword evidence="2" id="KW-0813">Transport</keyword>
<evidence type="ECO:0000259" key="10">
    <source>
        <dbReference type="SMART" id="SM00665"/>
    </source>
</evidence>
<keyword evidence="9" id="KW-0732">Signal</keyword>
<evidence type="ECO:0000313" key="11">
    <source>
        <dbReference type="EMBL" id="PTB78330.1"/>
    </source>
</evidence>
<evidence type="ECO:0000256" key="2">
    <source>
        <dbReference type="ARBA" id="ARBA00022448"/>
    </source>
</evidence>
<dbReference type="OrthoDB" id="19261at2759"/>
<evidence type="ECO:0000256" key="7">
    <source>
        <dbReference type="SAM" id="MobiDB-lite"/>
    </source>
</evidence>
<feature type="signal peptide" evidence="9">
    <location>
        <begin position="1"/>
        <end position="23"/>
    </location>
</feature>
<evidence type="ECO:0000256" key="8">
    <source>
        <dbReference type="SAM" id="Phobius"/>
    </source>
</evidence>
<protein>
    <submittedName>
        <fullName evidence="11">Iron reductase domain protein</fullName>
    </submittedName>
</protein>
<dbReference type="CDD" id="cd08760">
    <property type="entry name" value="Cyt_b561_FRRS1_like"/>
    <property type="match status" value="1"/>
</dbReference>
<evidence type="ECO:0000256" key="3">
    <source>
        <dbReference type="ARBA" id="ARBA00022692"/>
    </source>
</evidence>
<feature type="chain" id="PRO_5015449429" evidence="9">
    <location>
        <begin position="24"/>
        <end position="477"/>
    </location>
</feature>
<dbReference type="PANTHER" id="PTHR47797">
    <property type="entry name" value="DEHYDROGENASE, PUTATIVE (AFU_ORTHOLOGUE AFUA_8G05805)-RELATED"/>
    <property type="match status" value="1"/>
</dbReference>
<feature type="transmembrane region" description="Helical" evidence="8">
    <location>
        <begin position="362"/>
        <end position="381"/>
    </location>
</feature>
<name>A0A2T4C9U7_TRILO</name>
<feature type="region of interest" description="Disordered" evidence="7">
    <location>
        <begin position="446"/>
        <end position="477"/>
    </location>
</feature>
<evidence type="ECO:0000256" key="6">
    <source>
        <dbReference type="ARBA" id="ARBA00023136"/>
    </source>
</evidence>
<feature type="region of interest" description="Disordered" evidence="7">
    <location>
        <begin position="422"/>
        <end position="441"/>
    </location>
</feature>
<dbReference type="GO" id="GO:0016020">
    <property type="term" value="C:membrane"/>
    <property type="evidence" value="ECO:0007669"/>
    <property type="project" value="UniProtKB-SubCell"/>
</dbReference>
<dbReference type="Proteomes" id="UP000240760">
    <property type="component" value="Unassembled WGS sequence"/>
</dbReference>
<evidence type="ECO:0000256" key="5">
    <source>
        <dbReference type="ARBA" id="ARBA00022989"/>
    </source>
</evidence>
<dbReference type="Gene3D" id="2.60.40.1210">
    <property type="entry name" value="Cellobiose dehydrogenase, cytochrome domain"/>
    <property type="match status" value="1"/>
</dbReference>
<keyword evidence="6 8" id="KW-0472">Membrane</keyword>
<feature type="domain" description="Cytochrome b561" evidence="10">
    <location>
        <begin position="231"/>
        <end position="352"/>
    </location>
</feature>
<dbReference type="SUPFAM" id="SSF49344">
    <property type="entry name" value="CBD9-like"/>
    <property type="match status" value="1"/>
</dbReference>
<dbReference type="InterPro" id="IPR015920">
    <property type="entry name" value="Cellobiose_DH-like_cyt"/>
</dbReference>
<keyword evidence="4" id="KW-0249">Electron transport</keyword>
<feature type="transmembrane region" description="Helical" evidence="8">
    <location>
        <begin position="339"/>
        <end position="356"/>
    </location>
</feature>
<feature type="transmembrane region" description="Helical" evidence="8">
    <location>
        <begin position="229"/>
        <end position="253"/>
    </location>
</feature>
<evidence type="ECO:0000256" key="1">
    <source>
        <dbReference type="ARBA" id="ARBA00004370"/>
    </source>
</evidence>
<comment type="subcellular location">
    <subcellularLocation>
        <location evidence="1">Membrane</location>
    </subcellularLocation>
</comment>
<reference evidence="11 12" key="1">
    <citation type="submission" date="2016-07" db="EMBL/GenBank/DDBJ databases">
        <title>Multiple horizontal gene transfer events from other fungi enriched the ability of initially mycotrophic Trichoderma (Ascomycota) to feed on dead plant biomass.</title>
        <authorList>
            <consortium name="DOE Joint Genome Institute"/>
            <person name="Aerts A."/>
            <person name="Atanasova L."/>
            <person name="Chenthamara K."/>
            <person name="Zhang J."/>
            <person name="Grujic M."/>
            <person name="Henrissat B."/>
            <person name="Kuo A."/>
            <person name="Salamov A."/>
            <person name="Lipzen A."/>
            <person name="Labutti K."/>
            <person name="Barry K."/>
            <person name="Miao Y."/>
            <person name="Rahimi M.J."/>
            <person name="Shen Q."/>
            <person name="Grigoriev I.V."/>
            <person name="Kubicek C.P."/>
            <person name="Druzhinina I.S."/>
        </authorList>
    </citation>
    <scope>NUCLEOTIDE SEQUENCE [LARGE SCALE GENOMIC DNA]</scope>
    <source>
        <strain evidence="11 12">ATCC 18648</strain>
    </source>
</reference>
<feature type="region of interest" description="Disordered" evidence="7">
    <location>
        <begin position="391"/>
        <end position="412"/>
    </location>
</feature>
<feature type="transmembrane region" description="Helical" evidence="8">
    <location>
        <begin position="265"/>
        <end position="285"/>
    </location>
</feature>
<accession>A0A2T4C9U7</accession>
<evidence type="ECO:0000256" key="9">
    <source>
        <dbReference type="SAM" id="SignalP"/>
    </source>
</evidence>
<dbReference type="InterPro" id="IPR006593">
    <property type="entry name" value="Cyt_b561/ferric_Rdtase_TM"/>
</dbReference>
<keyword evidence="3 8" id="KW-0812">Transmembrane</keyword>